<dbReference type="InterPro" id="IPR027417">
    <property type="entry name" value="P-loop_NTPase"/>
</dbReference>
<dbReference type="GO" id="GO:0003777">
    <property type="term" value="F:microtubule motor activity"/>
    <property type="evidence" value="ECO:0007669"/>
    <property type="project" value="InterPro"/>
</dbReference>
<evidence type="ECO:0000313" key="5">
    <source>
        <dbReference type="Proteomes" id="UP000265618"/>
    </source>
</evidence>
<dbReference type="GO" id="GO:0005871">
    <property type="term" value="C:kinesin complex"/>
    <property type="evidence" value="ECO:0007669"/>
    <property type="project" value="TreeGrafter"/>
</dbReference>
<evidence type="ECO:0000256" key="1">
    <source>
        <dbReference type="PROSITE-ProRule" id="PRU00283"/>
    </source>
</evidence>
<feature type="domain" description="Kinesin motor" evidence="3">
    <location>
        <begin position="1"/>
        <end position="288"/>
    </location>
</feature>
<sequence length="406" mass="45278">TCYVHQCSTSVDGITPCLKTNKFKLHAAVEISNPDLYGNYIHSLIMRAIRGEIKAATILAYGQTNSGKTYTINALIQYALEEIFRYQGVDGKTPQGPVTFDAMEMLGKTTRDLTTDDEVFIRESPKGVSIQGVTRTECGDAITLTTLVETIMANRHTVGTHRNTQSSRSHAIYTFSLANKSRIRFLDLAGSENTKDQLFHDQDRVKETSQINFSLMALKDCMRKVAENSAFVPYRNDKLTLLLKNCLNRKGKAKTAPDTCIIVNVSPIQRDVRQTISSIRYAALLCSGTDVKNKGPMAWSKTQMQSWIEMTIGHCPAAFKNLPVKIILTMTKAELTRAVNDREHLGDTLYEAIYTLKQQSKKRAVSSSARPTAEKDAAAKRTAQRARRMKAREAEWVGCDDLPPQA</sequence>
<dbReference type="SMART" id="SM00129">
    <property type="entry name" value="KISc"/>
    <property type="match status" value="1"/>
</dbReference>
<dbReference type="EMBL" id="BDIP01000547">
    <property type="protein sequence ID" value="GIQ81967.1"/>
    <property type="molecule type" value="Genomic_DNA"/>
</dbReference>
<dbReference type="PANTHER" id="PTHR24115:SF799">
    <property type="entry name" value="KINESIN-LIKE PROTEIN"/>
    <property type="match status" value="1"/>
</dbReference>
<comment type="similarity">
    <text evidence="1">Belongs to the TRAFAC class myosin-kinesin ATPase superfamily. Kinesin family.</text>
</comment>
<dbReference type="SUPFAM" id="SSF52540">
    <property type="entry name" value="P-loop containing nucleoside triphosphate hydrolases"/>
    <property type="match status" value="1"/>
</dbReference>
<dbReference type="InterPro" id="IPR027640">
    <property type="entry name" value="Kinesin-like_fam"/>
</dbReference>
<dbReference type="AlphaFoldDB" id="A0A9K3CT48"/>
<name>A0A9K3CT48_9EUKA</name>
<dbReference type="Gene3D" id="3.40.850.10">
    <property type="entry name" value="Kinesin motor domain"/>
    <property type="match status" value="1"/>
</dbReference>
<dbReference type="GO" id="GO:0007018">
    <property type="term" value="P:microtubule-based movement"/>
    <property type="evidence" value="ECO:0007669"/>
    <property type="project" value="InterPro"/>
</dbReference>
<dbReference type="Proteomes" id="UP000265618">
    <property type="component" value="Unassembled WGS sequence"/>
</dbReference>
<dbReference type="InterPro" id="IPR001752">
    <property type="entry name" value="Kinesin_motor_dom"/>
</dbReference>
<evidence type="ECO:0000256" key="2">
    <source>
        <dbReference type="SAM" id="MobiDB-lite"/>
    </source>
</evidence>
<evidence type="ECO:0000259" key="3">
    <source>
        <dbReference type="PROSITE" id="PS50067"/>
    </source>
</evidence>
<dbReference type="GO" id="GO:0008017">
    <property type="term" value="F:microtubule binding"/>
    <property type="evidence" value="ECO:0007669"/>
    <property type="project" value="InterPro"/>
</dbReference>
<keyword evidence="1" id="KW-0505">Motor protein</keyword>
<feature type="region of interest" description="Disordered" evidence="2">
    <location>
        <begin position="361"/>
        <end position="406"/>
    </location>
</feature>
<comment type="caution">
    <text evidence="4">The sequence shown here is derived from an EMBL/GenBank/DDBJ whole genome shotgun (WGS) entry which is preliminary data.</text>
</comment>
<dbReference type="Pfam" id="PF00225">
    <property type="entry name" value="Kinesin"/>
    <property type="match status" value="1"/>
</dbReference>
<feature type="non-terminal residue" evidence="4">
    <location>
        <position position="406"/>
    </location>
</feature>
<proteinExistence type="inferred from homology"/>
<dbReference type="PRINTS" id="PR00380">
    <property type="entry name" value="KINESINHEAVY"/>
</dbReference>
<feature type="binding site" evidence="1">
    <location>
        <begin position="62"/>
        <end position="69"/>
    </location>
    <ligand>
        <name>ATP</name>
        <dbReference type="ChEBI" id="CHEBI:30616"/>
    </ligand>
</feature>
<dbReference type="PANTHER" id="PTHR24115">
    <property type="entry name" value="KINESIN-RELATED"/>
    <property type="match status" value="1"/>
</dbReference>
<accession>A0A9K3CT48</accession>
<keyword evidence="1" id="KW-0547">Nucleotide-binding</keyword>
<keyword evidence="5" id="KW-1185">Reference proteome</keyword>
<organism evidence="4 5">
    <name type="scientific">Kipferlia bialata</name>
    <dbReference type="NCBI Taxonomy" id="797122"/>
    <lineage>
        <taxon>Eukaryota</taxon>
        <taxon>Metamonada</taxon>
        <taxon>Carpediemonas-like organisms</taxon>
        <taxon>Kipferlia</taxon>
    </lineage>
</organism>
<evidence type="ECO:0000313" key="4">
    <source>
        <dbReference type="EMBL" id="GIQ81967.1"/>
    </source>
</evidence>
<reference evidence="4 5" key="1">
    <citation type="journal article" date="2018" name="PLoS ONE">
        <title>The draft genome of Kipferlia bialata reveals reductive genome evolution in fornicate parasites.</title>
        <authorList>
            <person name="Tanifuji G."/>
            <person name="Takabayashi S."/>
            <person name="Kume K."/>
            <person name="Takagi M."/>
            <person name="Nakayama T."/>
            <person name="Kamikawa R."/>
            <person name="Inagaki Y."/>
            <person name="Hashimoto T."/>
        </authorList>
    </citation>
    <scope>NUCLEOTIDE SEQUENCE [LARGE SCALE GENOMIC DNA]</scope>
    <source>
        <strain evidence="4">NY0173</strain>
    </source>
</reference>
<dbReference type="GO" id="GO:0016887">
    <property type="term" value="F:ATP hydrolysis activity"/>
    <property type="evidence" value="ECO:0007669"/>
    <property type="project" value="TreeGrafter"/>
</dbReference>
<gene>
    <name evidence="4" type="ORF">KIPB_003021</name>
</gene>
<protein>
    <submittedName>
        <fullName evidence="4">Kinesin-like protein</fullName>
    </submittedName>
</protein>
<keyword evidence="1" id="KW-0067">ATP-binding</keyword>
<dbReference type="PROSITE" id="PS50067">
    <property type="entry name" value="KINESIN_MOTOR_2"/>
    <property type="match status" value="1"/>
</dbReference>
<dbReference type="GO" id="GO:0005874">
    <property type="term" value="C:microtubule"/>
    <property type="evidence" value="ECO:0007669"/>
    <property type="project" value="TreeGrafter"/>
</dbReference>
<dbReference type="GO" id="GO:0005524">
    <property type="term" value="F:ATP binding"/>
    <property type="evidence" value="ECO:0007669"/>
    <property type="project" value="UniProtKB-UniRule"/>
</dbReference>
<dbReference type="OrthoDB" id="3176171at2759"/>
<dbReference type="InterPro" id="IPR036961">
    <property type="entry name" value="Kinesin_motor_dom_sf"/>
</dbReference>